<evidence type="ECO:0000256" key="2">
    <source>
        <dbReference type="ARBA" id="ARBA00007069"/>
    </source>
</evidence>
<protein>
    <recommendedName>
        <fullName evidence="10">Phosphate transport system permease protein</fullName>
    </recommendedName>
</protein>
<feature type="transmembrane region" description="Helical" evidence="9">
    <location>
        <begin position="64"/>
        <end position="97"/>
    </location>
</feature>
<dbReference type="RefSeq" id="WP_115171857.1">
    <property type="nucleotide sequence ID" value="NZ_UGYW01000002.1"/>
</dbReference>
<evidence type="ECO:0000256" key="6">
    <source>
        <dbReference type="ARBA" id="ARBA00022692"/>
    </source>
</evidence>
<feature type="transmembrane region" description="Helical" evidence="9">
    <location>
        <begin position="148"/>
        <end position="171"/>
    </location>
</feature>
<evidence type="ECO:0000313" key="12">
    <source>
        <dbReference type="EMBL" id="SUJ30253.1"/>
    </source>
</evidence>
<evidence type="ECO:0000256" key="5">
    <source>
        <dbReference type="ARBA" id="ARBA00022592"/>
    </source>
</evidence>
<dbReference type="GO" id="GO:0005886">
    <property type="term" value="C:plasma membrane"/>
    <property type="evidence" value="ECO:0007669"/>
    <property type="project" value="UniProtKB-SubCell"/>
</dbReference>
<accession>A0A380CVJ4</accession>
<feature type="transmembrane region" description="Helical" evidence="9">
    <location>
        <begin position="21"/>
        <end position="44"/>
    </location>
</feature>
<dbReference type="NCBIfam" id="TIGR02138">
    <property type="entry name" value="phosphate_pstC"/>
    <property type="match status" value="1"/>
</dbReference>
<feature type="transmembrane region" description="Helical" evidence="9">
    <location>
        <begin position="118"/>
        <end position="142"/>
    </location>
</feature>
<gene>
    <name evidence="12" type="primary">pstC_2</name>
    <name evidence="12" type="ORF">NCTC11388_04745</name>
</gene>
<dbReference type="PANTHER" id="PTHR30425:SF1">
    <property type="entry name" value="PHOSPHATE TRANSPORT SYSTEM PERMEASE PROTEIN PSTC"/>
    <property type="match status" value="1"/>
</dbReference>
<comment type="function">
    <text evidence="10">Part of the binding-protein-dependent transport system for phosphate; probably responsible for the translocation of the substrate across the membrane.</text>
</comment>
<evidence type="ECO:0000313" key="13">
    <source>
        <dbReference type="Proteomes" id="UP000254893"/>
    </source>
</evidence>
<keyword evidence="6 9" id="KW-0812">Transmembrane</keyword>
<dbReference type="InterPro" id="IPR051124">
    <property type="entry name" value="Phosphate_Transport_Permease"/>
</dbReference>
<dbReference type="GO" id="GO:0006817">
    <property type="term" value="P:phosphate ion transport"/>
    <property type="evidence" value="ECO:0007669"/>
    <property type="project" value="UniProtKB-KW"/>
</dbReference>
<keyword evidence="5 10" id="KW-0592">Phosphate transport</keyword>
<name>A0A380CVJ4_SPHSI</name>
<evidence type="ECO:0000256" key="10">
    <source>
        <dbReference type="RuleBase" id="RU363054"/>
    </source>
</evidence>
<dbReference type="InterPro" id="IPR000515">
    <property type="entry name" value="MetI-like"/>
</dbReference>
<dbReference type="AlphaFoldDB" id="A0A380CVJ4"/>
<proteinExistence type="inferred from homology"/>
<evidence type="ECO:0000256" key="1">
    <source>
        <dbReference type="ARBA" id="ARBA00004651"/>
    </source>
</evidence>
<comment type="subcellular location">
    <subcellularLocation>
        <location evidence="1 9">Cell membrane</location>
        <topology evidence="1 9">Multi-pass membrane protein</topology>
    </subcellularLocation>
</comment>
<feature type="domain" description="ABC transmembrane type-1" evidence="11">
    <location>
        <begin position="72"/>
        <end position="283"/>
    </location>
</feature>
<dbReference type="SUPFAM" id="SSF161098">
    <property type="entry name" value="MetI-like"/>
    <property type="match status" value="1"/>
</dbReference>
<dbReference type="PROSITE" id="PS50928">
    <property type="entry name" value="ABC_TM1"/>
    <property type="match status" value="1"/>
</dbReference>
<reference evidence="12 13" key="1">
    <citation type="submission" date="2018-06" db="EMBL/GenBank/DDBJ databases">
        <authorList>
            <consortium name="Pathogen Informatics"/>
            <person name="Doyle S."/>
        </authorList>
    </citation>
    <scope>NUCLEOTIDE SEQUENCE [LARGE SCALE GENOMIC DNA]</scope>
    <source>
        <strain evidence="12 13">NCTC11388</strain>
    </source>
</reference>
<comment type="similarity">
    <text evidence="2 10">Belongs to the binding-protein-dependent transport system permease family. CysTW subfamily.</text>
</comment>
<dbReference type="Gene3D" id="1.10.3720.10">
    <property type="entry name" value="MetI-like"/>
    <property type="match status" value="1"/>
</dbReference>
<feature type="transmembrane region" description="Helical" evidence="9">
    <location>
        <begin position="192"/>
        <end position="217"/>
    </location>
</feature>
<evidence type="ECO:0000256" key="8">
    <source>
        <dbReference type="ARBA" id="ARBA00023136"/>
    </source>
</evidence>
<keyword evidence="3 9" id="KW-0813">Transport</keyword>
<keyword evidence="4 10" id="KW-1003">Cell membrane</keyword>
<sequence length="296" mass="31831">MRFKNRLLIDHLFKIIFKSTGFLVLALLGGIFFMLIYNAFAFFADVKPLDFITGMEWNPTAHDPAYGILPLIVSTSLVSFGAMAIAIPLGICTAAFISEYASERVKNILKPTIEMLAAIPSVVIGFLGIVVLGPEIASLAGLSNGLNALNGAILLAIMALPTIITVSEDAIHAIPKTYKEASYAMGANKWQTLLKITIPAAAPGIIAAVMLGVGRAIGETMTVLMATGNASSFPTGFFDSMKTITATIAIEMGEVPYQTTHYFGLFAIATVLFFMTMIANLVGEFFINRFRKYHGV</sequence>
<dbReference type="Pfam" id="PF00528">
    <property type="entry name" value="BPD_transp_1"/>
    <property type="match status" value="1"/>
</dbReference>
<keyword evidence="7 9" id="KW-1133">Transmembrane helix</keyword>
<evidence type="ECO:0000256" key="4">
    <source>
        <dbReference type="ARBA" id="ARBA00022475"/>
    </source>
</evidence>
<evidence type="ECO:0000259" key="11">
    <source>
        <dbReference type="PROSITE" id="PS50928"/>
    </source>
</evidence>
<feature type="transmembrane region" description="Helical" evidence="9">
    <location>
        <begin position="262"/>
        <end position="282"/>
    </location>
</feature>
<dbReference type="InterPro" id="IPR011864">
    <property type="entry name" value="Phosphate_PstC"/>
</dbReference>
<dbReference type="EMBL" id="UGYW01000002">
    <property type="protein sequence ID" value="SUJ30253.1"/>
    <property type="molecule type" value="Genomic_DNA"/>
</dbReference>
<dbReference type="InterPro" id="IPR035906">
    <property type="entry name" value="MetI-like_sf"/>
</dbReference>
<organism evidence="12 13">
    <name type="scientific">Sphingobacterium spiritivorum</name>
    <name type="common">Flavobacterium spiritivorum</name>
    <dbReference type="NCBI Taxonomy" id="258"/>
    <lineage>
        <taxon>Bacteria</taxon>
        <taxon>Pseudomonadati</taxon>
        <taxon>Bacteroidota</taxon>
        <taxon>Sphingobacteriia</taxon>
        <taxon>Sphingobacteriales</taxon>
        <taxon>Sphingobacteriaceae</taxon>
        <taxon>Sphingobacterium</taxon>
    </lineage>
</organism>
<keyword evidence="8 9" id="KW-0472">Membrane</keyword>
<evidence type="ECO:0000256" key="9">
    <source>
        <dbReference type="RuleBase" id="RU363032"/>
    </source>
</evidence>
<evidence type="ECO:0000256" key="7">
    <source>
        <dbReference type="ARBA" id="ARBA00022989"/>
    </source>
</evidence>
<evidence type="ECO:0000256" key="3">
    <source>
        <dbReference type="ARBA" id="ARBA00022448"/>
    </source>
</evidence>
<dbReference type="PANTHER" id="PTHR30425">
    <property type="entry name" value="PHOSPHATE TRANSPORT SYSTEM PERMEASE PROTEIN PST"/>
    <property type="match status" value="1"/>
</dbReference>
<dbReference type="GO" id="GO:0005315">
    <property type="term" value="F:phosphate transmembrane transporter activity"/>
    <property type="evidence" value="ECO:0007669"/>
    <property type="project" value="InterPro"/>
</dbReference>
<dbReference type="CDD" id="cd06261">
    <property type="entry name" value="TM_PBP2"/>
    <property type="match status" value="1"/>
</dbReference>
<dbReference type="Proteomes" id="UP000254893">
    <property type="component" value="Unassembled WGS sequence"/>
</dbReference>